<dbReference type="AlphaFoldDB" id="A0AA88JEC5"/>
<accession>A0AA88JEC5</accession>
<dbReference type="Proteomes" id="UP001187192">
    <property type="component" value="Unassembled WGS sequence"/>
</dbReference>
<proteinExistence type="predicted"/>
<protein>
    <submittedName>
        <fullName evidence="1">Uncharacterized protein</fullName>
    </submittedName>
</protein>
<organism evidence="1 2">
    <name type="scientific">Ficus carica</name>
    <name type="common">Common fig</name>
    <dbReference type="NCBI Taxonomy" id="3494"/>
    <lineage>
        <taxon>Eukaryota</taxon>
        <taxon>Viridiplantae</taxon>
        <taxon>Streptophyta</taxon>
        <taxon>Embryophyta</taxon>
        <taxon>Tracheophyta</taxon>
        <taxon>Spermatophyta</taxon>
        <taxon>Magnoliopsida</taxon>
        <taxon>eudicotyledons</taxon>
        <taxon>Gunneridae</taxon>
        <taxon>Pentapetalae</taxon>
        <taxon>rosids</taxon>
        <taxon>fabids</taxon>
        <taxon>Rosales</taxon>
        <taxon>Moraceae</taxon>
        <taxon>Ficeae</taxon>
        <taxon>Ficus</taxon>
    </lineage>
</organism>
<evidence type="ECO:0000313" key="1">
    <source>
        <dbReference type="EMBL" id="GMN70909.1"/>
    </source>
</evidence>
<dbReference type="EMBL" id="BTGU01016338">
    <property type="protein sequence ID" value="GMN70909.1"/>
    <property type="molecule type" value="Genomic_DNA"/>
</dbReference>
<reference evidence="1" key="1">
    <citation type="submission" date="2023-07" db="EMBL/GenBank/DDBJ databases">
        <title>draft genome sequence of fig (Ficus carica).</title>
        <authorList>
            <person name="Takahashi T."/>
            <person name="Nishimura K."/>
        </authorList>
    </citation>
    <scope>NUCLEOTIDE SEQUENCE</scope>
</reference>
<sequence>MCEEGKKFNGYIKRSTVRSSTGRGFHPIELVHRDDLGDFLDYGFRHKLAWLVSFRIRALVLVSAIMSHNSIIDGGTDPMLFMEAMMGEMKRVMRLELEQIHE</sequence>
<keyword evidence="2" id="KW-1185">Reference proteome</keyword>
<name>A0AA88JEC5_FICCA</name>
<evidence type="ECO:0000313" key="2">
    <source>
        <dbReference type="Proteomes" id="UP001187192"/>
    </source>
</evidence>
<comment type="caution">
    <text evidence="1">The sequence shown here is derived from an EMBL/GenBank/DDBJ whole genome shotgun (WGS) entry which is preliminary data.</text>
</comment>
<gene>
    <name evidence="1" type="ORF">TIFTF001_055101</name>
</gene>